<dbReference type="Pfam" id="PF06689">
    <property type="entry name" value="zf-C4_ClpX"/>
    <property type="match status" value="1"/>
</dbReference>
<feature type="binding site" evidence="6 7">
    <location>
        <position position="9"/>
    </location>
    <ligand>
        <name>Zn(2+)</name>
        <dbReference type="ChEBI" id="CHEBI:29105"/>
    </ligand>
</feature>
<keyword evidence="5 6" id="KW-0143">Chaperone</keyword>
<evidence type="ECO:0000313" key="10">
    <source>
        <dbReference type="Proteomes" id="UP000218282"/>
    </source>
</evidence>
<dbReference type="AlphaFoldDB" id="A0A2A5RYV9"/>
<dbReference type="FunFam" id="1.10.8.60:FF:000002">
    <property type="entry name" value="ATP-dependent Clp protease ATP-binding subunit ClpX"/>
    <property type="match status" value="1"/>
</dbReference>
<dbReference type="PROSITE" id="PS51902">
    <property type="entry name" value="CLPX_ZB"/>
    <property type="match status" value="1"/>
</dbReference>
<evidence type="ECO:0000256" key="3">
    <source>
        <dbReference type="ARBA" id="ARBA00022833"/>
    </source>
</evidence>
<dbReference type="GO" id="GO:0051082">
    <property type="term" value="F:unfolded protein binding"/>
    <property type="evidence" value="ECO:0007669"/>
    <property type="project" value="UniProtKB-UniRule"/>
</dbReference>
<dbReference type="InterPro" id="IPR050052">
    <property type="entry name" value="ATP-dep_Clp_protease_ClpX"/>
</dbReference>
<protein>
    <recommendedName>
        <fullName evidence="6">ATP-dependent Clp protease ATP-binding subunit ClpX</fullName>
    </recommendedName>
</protein>
<feature type="binding site" evidence="6 7">
    <location>
        <position position="31"/>
    </location>
    <ligand>
        <name>Zn(2+)</name>
        <dbReference type="ChEBI" id="CHEBI:29105"/>
    </ligand>
</feature>
<evidence type="ECO:0000256" key="6">
    <source>
        <dbReference type="HAMAP-Rule" id="MF_00175"/>
    </source>
</evidence>
<dbReference type="EMBL" id="JXJW01000011">
    <property type="protein sequence ID" value="PCS06370.1"/>
    <property type="molecule type" value="Genomic_DNA"/>
</dbReference>
<dbReference type="InterPro" id="IPR019489">
    <property type="entry name" value="Clp_ATPase_C"/>
</dbReference>
<dbReference type="Gene3D" id="3.40.50.300">
    <property type="entry name" value="P-loop containing nucleotide triphosphate hydrolases"/>
    <property type="match status" value="1"/>
</dbReference>
<keyword evidence="9" id="KW-0645">Protease</keyword>
<dbReference type="InterPro" id="IPR027417">
    <property type="entry name" value="P-loop_NTPase"/>
</dbReference>
<comment type="function">
    <text evidence="6">ATP-dependent specificity component of the Clp protease. It directs the protease to specific substrates. Can perform chaperone functions in the absence of ClpP.</text>
</comment>
<dbReference type="InterPro" id="IPR038366">
    <property type="entry name" value="Znf_CppX_C4_sf"/>
</dbReference>
<evidence type="ECO:0000256" key="2">
    <source>
        <dbReference type="ARBA" id="ARBA00022741"/>
    </source>
</evidence>
<keyword evidence="4 6" id="KW-0067">ATP-binding</keyword>
<dbReference type="RefSeq" id="WP_096814593.1">
    <property type="nucleotide sequence ID" value="NZ_JXJW01000011.1"/>
</dbReference>
<feature type="binding site" evidence="6 7">
    <location>
        <position position="34"/>
    </location>
    <ligand>
        <name>Zn(2+)</name>
        <dbReference type="ChEBI" id="CHEBI:29105"/>
    </ligand>
</feature>
<evidence type="ECO:0000256" key="4">
    <source>
        <dbReference type="ARBA" id="ARBA00022840"/>
    </source>
</evidence>
<dbReference type="InterPro" id="IPR003959">
    <property type="entry name" value="ATPase_AAA_core"/>
</dbReference>
<dbReference type="SMART" id="SM00994">
    <property type="entry name" value="zf-C4_ClpX"/>
    <property type="match status" value="1"/>
</dbReference>
<dbReference type="Gene3D" id="6.20.220.10">
    <property type="entry name" value="ClpX chaperone, C4-type zinc finger domain"/>
    <property type="match status" value="1"/>
</dbReference>
<dbReference type="GO" id="GO:0008270">
    <property type="term" value="F:zinc ion binding"/>
    <property type="evidence" value="ECO:0007669"/>
    <property type="project" value="UniProtKB-UniRule"/>
</dbReference>
<keyword evidence="1 6" id="KW-0479">Metal-binding</keyword>
<dbReference type="Pfam" id="PF10431">
    <property type="entry name" value="ClpB_D2-small"/>
    <property type="match status" value="1"/>
</dbReference>
<dbReference type="NCBIfam" id="NF003745">
    <property type="entry name" value="PRK05342.1"/>
    <property type="match status" value="1"/>
</dbReference>
<dbReference type="GO" id="GO:0008233">
    <property type="term" value="F:peptidase activity"/>
    <property type="evidence" value="ECO:0007669"/>
    <property type="project" value="UniProtKB-KW"/>
</dbReference>
<dbReference type="NCBIfam" id="TIGR00382">
    <property type="entry name" value="clpX"/>
    <property type="match status" value="1"/>
</dbReference>
<dbReference type="InterPro" id="IPR010603">
    <property type="entry name" value="Znf_CppX_C4"/>
</dbReference>
<keyword evidence="3 6" id="KW-0862">Zinc</keyword>
<organism evidence="9 10">
    <name type="scientific">Pseudolactococcus piscium</name>
    <dbReference type="NCBI Taxonomy" id="1364"/>
    <lineage>
        <taxon>Bacteria</taxon>
        <taxon>Bacillati</taxon>
        <taxon>Bacillota</taxon>
        <taxon>Bacilli</taxon>
        <taxon>Lactobacillales</taxon>
        <taxon>Streptococcaceae</taxon>
        <taxon>Pseudolactococcus</taxon>
    </lineage>
</organism>
<dbReference type="GO" id="GO:0051603">
    <property type="term" value="P:proteolysis involved in protein catabolic process"/>
    <property type="evidence" value="ECO:0007669"/>
    <property type="project" value="TreeGrafter"/>
</dbReference>
<dbReference type="FunFam" id="3.40.50.300:FF:000005">
    <property type="entry name" value="ATP-dependent Clp protease ATP-binding subunit ClpX"/>
    <property type="match status" value="1"/>
</dbReference>
<dbReference type="PANTHER" id="PTHR48102:SF7">
    <property type="entry name" value="ATP-DEPENDENT CLP PROTEASE ATP-BINDING SUBUNIT CLPX-LIKE, MITOCHONDRIAL"/>
    <property type="match status" value="1"/>
</dbReference>
<dbReference type="Gene3D" id="1.10.8.60">
    <property type="match status" value="1"/>
</dbReference>
<evidence type="ECO:0000256" key="1">
    <source>
        <dbReference type="ARBA" id="ARBA00022723"/>
    </source>
</evidence>
<dbReference type="Proteomes" id="UP000218282">
    <property type="component" value="Unassembled WGS sequence"/>
</dbReference>
<feature type="binding site" evidence="6">
    <location>
        <begin position="115"/>
        <end position="122"/>
    </location>
    <ligand>
        <name>ATP</name>
        <dbReference type="ChEBI" id="CHEBI:30616"/>
    </ligand>
</feature>
<proteinExistence type="inferred from homology"/>
<sequence length="405" mass="44505">MINKDQIFCSFCGKSQDEVKKIIAGSDVFICNECVELSMDILREEFKDDLSSEMLDSKTPKELLAILNDYVIGQDTAKRALSVAVYNHYKRINFVASKADDDIELQKSNILMIGPTGSGKTFLAQTLARSLNVPFAIADATSLTEAGYVGEDVENILLKLLQAADYNVDRAQRGIIYVDEIDKIAKKSENVSITRDVSGEGVQQALLKIIEGTVASVPPQGGRKHPNQEMIQLDTKNILFIVGGAFDGIEEIVKQRLGEKVIGFGFNNKALSEDASYMQEIVAEDIQKFGLIPEFIGRLPIVAALESLTEDDLIHILTQPKNALVKQYQRLLSFDDVELAFEEGALKAIAQKAITRKTGARGLRSIIEEVMMDVMFEIPSMTGIQKVVITEAAVLGTNEPLLIGA</sequence>
<dbReference type="GO" id="GO:0016887">
    <property type="term" value="F:ATP hydrolysis activity"/>
    <property type="evidence" value="ECO:0007669"/>
    <property type="project" value="InterPro"/>
</dbReference>
<keyword evidence="9" id="KW-0378">Hydrolase</keyword>
<comment type="caution">
    <text evidence="9">The sequence shown here is derived from an EMBL/GenBank/DDBJ whole genome shotgun (WGS) entry which is preliminary data.</text>
</comment>
<keyword evidence="10" id="KW-1185">Reference proteome</keyword>
<dbReference type="InterPro" id="IPR004487">
    <property type="entry name" value="Clp_protease_ATP-bd_su_ClpX"/>
</dbReference>
<dbReference type="GO" id="GO:0140662">
    <property type="term" value="F:ATP-dependent protein folding chaperone"/>
    <property type="evidence" value="ECO:0007669"/>
    <property type="project" value="InterPro"/>
</dbReference>
<evidence type="ECO:0000259" key="8">
    <source>
        <dbReference type="PROSITE" id="PS51902"/>
    </source>
</evidence>
<dbReference type="Pfam" id="PF07724">
    <property type="entry name" value="AAA_2"/>
    <property type="match status" value="1"/>
</dbReference>
<keyword evidence="2 6" id="KW-0547">Nucleotide-binding</keyword>
<reference evidence="9 10" key="1">
    <citation type="submission" date="2014-12" db="EMBL/GenBank/DDBJ databases">
        <title>Draft genome sequences of 10 type strains of Lactococcus.</title>
        <authorList>
            <person name="Sun Z."/>
            <person name="Zhong Z."/>
            <person name="Liu W."/>
            <person name="Zhang W."/>
            <person name="Zhang H."/>
        </authorList>
    </citation>
    <scope>NUCLEOTIDE SEQUENCE [LARGE SCALE GENOMIC DNA]</scope>
    <source>
        <strain evidence="9 10">DSM 6634</strain>
    </source>
</reference>
<dbReference type="CDD" id="cd19497">
    <property type="entry name" value="RecA-like_ClpX"/>
    <property type="match status" value="1"/>
</dbReference>
<accession>A0A2A5RYV9</accession>
<dbReference type="InterPro" id="IPR059188">
    <property type="entry name" value="Znf_CLPX-like"/>
</dbReference>
<dbReference type="SUPFAM" id="SSF57716">
    <property type="entry name" value="Glucocorticoid receptor-like (DNA-binding domain)"/>
    <property type="match status" value="1"/>
</dbReference>
<feature type="binding site" evidence="6 7">
    <location>
        <position position="12"/>
    </location>
    <ligand>
        <name>Zn(2+)</name>
        <dbReference type="ChEBI" id="CHEBI:29105"/>
    </ligand>
</feature>
<dbReference type="GO" id="GO:0046983">
    <property type="term" value="F:protein dimerization activity"/>
    <property type="evidence" value="ECO:0007669"/>
    <property type="project" value="UniProtKB-UniRule"/>
</dbReference>
<feature type="domain" description="ClpX-type ZB" evidence="8">
    <location>
        <begin position="1"/>
        <end position="50"/>
    </location>
</feature>
<evidence type="ECO:0000256" key="7">
    <source>
        <dbReference type="PROSITE-ProRule" id="PRU01250"/>
    </source>
</evidence>
<dbReference type="PANTHER" id="PTHR48102">
    <property type="entry name" value="ATP-DEPENDENT CLP PROTEASE ATP-BINDING SUBUNIT CLPX-LIKE, MITOCHONDRIAL-RELATED"/>
    <property type="match status" value="1"/>
</dbReference>
<evidence type="ECO:0000313" key="9">
    <source>
        <dbReference type="EMBL" id="PCS06370.1"/>
    </source>
</evidence>
<dbReference type="SUPFAM" id="SSF52540">
    <property type="entry name" value="P-loop containing nucleoside triphosphate hydrolases"/>
    <property type="match status" value="1"/>
</dbReference>
<gene>
    <name evidence="6" type="primary">clpX</name>
    <name evidence="9" type="ORF">RU86_GL000326</name>
</gene>
<dbReference type="InterPro" id="IPR046425">
    <property type="entry name" value="ClpX_bact"/>
</dbReference>
<dbReference type="GO" id="GO:0005524">
    <property type="term" value="F:ATP binding"/>
    <property type="evidence" value="ECO:0007669"/>
    <property type="project" value="UniProtKB-UniRule"/>
</dbReference>
<dbReference type="HAMAP" id="MF_00175">
    <property type="entry name" value="ClpX"/>
    <property type="match status" value="1"/>
</dbReference>
<evidence type="ECO:0000256" key="5">
    <source>
        <dbReference type="ARBA" id="ARBA00023186"/>
    </source>
</evidence>
<dbReference type="InterPro" id="IPR003593">
    <property type="entry name" value="AAA+_ATPase"/>
</dbReference>
<dbReference type="SMART" id="SM00382">
    <property type="entry name" value="AAA"/>
    <property type="match status" value="1"/>
</dbReference>
<dbReference type="GO" id="GO:0051301">
    <property type="term" value="P:cell division"/>
    <property type="evidence" value="ECO:0007669"/>
    <property type="project" value="TreeGrafter"/>
</dbReference>
<comment type="subunit">
    <text evidence="6">Component of the ClpX-ClpP complex. Forms a hexameric ring that, in the presence of ATP, binds to fourteen ClpP subunits assembled into a disk-like structure with a central cavity, resembling the structure of eukaryotic proteasomes.</text>
</comment>
<comment type="similarity">
    <text evidence="6 7">Belongs to the ClpX chaperone family.</text>
</comment>
<name>A0A2A5RYV9_9LACT</name>
<dbReference type="SMART" id="SM01086">
    <property type="entry name" value="ClpB_D2-small"/>
    <property type="match status" value="1"/>
</dbReference>
<dbReference type="GO" id="GO:0009376">
    <property type="term" value="C:HslUV protease complex"/>
    <property type="evidence" value="ECO:0007669"/>
    <property type="project" value="TreeGrafter"/>
</dbReference>